<dbReference type="InterPro" id="IPR037914">
    <property type="entry name" value="SpoVT-AbrB_sf"/>
</dbReference>
<evidence type="ECO:0000256" key="1">
    <source>
        <dbReference type="PROSITE-ProRule" id="PRU01076"/>
    </source>
</evidence>
<dbReference type="SMART" id="SM00966">
    <property type="entry name" value="SpoVT_AbrB"/>
    <property type="match status" value="1"/>
</dbReference>
<gene>
    <name evidence="3" type="ORF">AF333_23285</name>
    <name evidence="4" type="ORF">SAMN04487909_101128</name>
</gene>
<dbReference type="PATRIC" id="fig|47500.12.peg.2889"/>
<proteinExistence type="predicted"/>
<protein>
    <recommendedName>
        <fullName evidence="2">SpoVT-AbrB domain-containing protein</fullName>
    </recommendedName>
</protein>
<dbReference type="Gene3D" id="2.10.260.10">
    <property type="match status" value="1"/>
</dbReference>
<dbReference type="SUPFAM" id="SSF89447">
    <property type="entry name" value="AbrB/MazE/MraZ-like"/>
    <property type="match status" value="1"/>
</dbReference>
<dbReference type="AlphaFoldDB" id="A0A0D1XHR4"/>
<accession>A0A0D1XHR4</accession>
<dbReference type="PROSITE" id="PS51740">
    <property type="entry name" value="SPOVT_ABRB"/>
    <property type="match status" value="1"/>
</dbReference>
<dbReference type="EMBL" id="FNED01000001">
    <property type="protein sequence ID" value="SDH98382.1"/>
    <property type="molecule type" value="Genomic_DNA"/>
</dbReference>
<dbReference type="GeneID" id="42308051"/>
<dbReference type="EMBL" id="LGUG01000004">
    <property type="protein sequence ID" value="KON97917.1"/>
    <property type="molecule type" value="Genomic_DNA"/>
</dbReference>
<feature type="domain" description="SpoVT-AbrB" evidence="2">
    <location>
        <begin position="4"/>
        <end position="46"/>
    </location>
</feature>
<dbReference type="GO" id="GO:0003677">
    <property type="term" value="F:DNA binding"/>
    <property type="evidence" value="ECO:0007669"/>
    <property type="project" value="UniProtKB-UniRule"/>
</dbReference>
<keyword evidence="5" id="KW-1185">Reference proteome</keyword>
<sequence>MKKIHISKVDGNGGVVLPKEIQKHIESGVVEVIVEDDKVILKKVAPDYGFTWNGRNPSA</sequence>
<reference evidence="4 6" key="2">
    <citation type="submission" date="2016-10" db="EMBL/GenBank/DDBJ databases">
        <authorList>
            <person name="de Groot N.N."/>
        </authorList>
    </citation>
    <scope>NUCLEOTIDE SEQUENCE [LARGE SCALE GENOMIC DNA]</scope>
    <source>
        <strain evidence="4 6">DSM 2895</strain>
    </source>
</reference>
<dbReference type="Pfam" id="PF04014">
    <property type="entry name" value="MazE_antitoxin"/>
    <property type="match status" value="1"/>
</dbReference>
<dbReference type="Proteomes" id="UP000182836">
    <property type="component" value="Unassembled WGS sequence"/>
</dbReference>
<dbReference type="InterPro" id="IPR007159">
    <property type="entry name" value="SpoVT-AbrB_dom"/>
</dbReference>
<evidence type="ECO:0000313" key="3">
    <source>
        <dbReference type="EMBL" id="KON97917.1"/>
    </source>
</evidence>
<evidence type="ECO:0000313" key="5">
    <source>
        <dbReference type="Proteomes" id="UP000037269"/>
    </source>
</evidence>
<evidence type="ECO:0000259" key="2">
    <source>
        <dbReference type="PROSITE" id="PS51740"/>
    </source>
</evidence>
<evidence type="ECO:0000313" key="6">
    <source>
        <dbReference type="Proteomes" id="UP000182836"/>
    </source>
</evidence>
<evidence type="ECO:0000313" key="4">
    <source>
        <dbReference type="EMBL" id="SDH98382.1"/>
    </source>
</evidence>
<name>A0A0D1XHR4_ANEMI</name>
<reference evidence="3 5" key="1">
    <citation type="submission" date="2015-07" db="EMBL/GenBank/DDBJ databases">
        <title>Fjat-14205 dsm 2895.</title>
        <authorList>
            <person name="Liu B."/>
            <person name="Wang J."/>
            <person name="Zhu Y."/>
            <person name="Liu G."/>
            <person name="Chen Q."/>
            <person name="Chen Z."/>
            <person name="Lan J."/>
            <person name="Che J."/>
            <person name="Ge C."/>
            <person name="Shi H."/>
            <person name="Pan Z."/>
            <person name="Liu X."/>
        </authorList>
    </citation>
    <scope>NUCLEOTIDE SEQUENCE [LARGE SCALE GENOMIC DNA]</scope>
    <source>
        <strain evidence="3 5">DSM 2895</strain>
    </source>
</reference>
<keyword evidence="1" id="KW-0238">DNA-binding</keyword>
<organism evidence="3 5">
    <name type="scientific">Aneurinibacillus migulanus</name>
    <name type="common">Bacillus migulanus</name>
    <dbReference type="NCBI Taxonomy" id="47500"/>
    <lineage>
        <taxon>Bacteria</taxon>
        <taxon>Bacillati</taxon>
        <taxon>Bacillota</taxon>
        <taxon>Bacilli</taxon>
        <taxon>Bacillales</taxon>
        <taxon>Paenibacillaceae</taxon>
        <taxon>Aneurinibacillus group</taxon>
        <taxon>Aneurinibacillus</taxon>
    </lineage>
</organism>
<dbReference type="Proteomes" id="UP000037269">
    <property type="component" value="Unassembled WGS sequence"/>
</dbReference>
<dbReference type="RefSeq" id="WP_043067849.1">
    <property type="nucleotide sequence ID" value="NZ_BJOA01000026.1"/>
</dbReference>